<evidence type="ECO:0000313" key="4">
    <source>
        <dbReference type="Proteomes" id="UP000677228"/>
    </source>
</evidence>
<dbReference type="InterPro" id="IPR004805">
    <property type="entry name" value="DnaE2/DnaE/PolC"/>
</dbReference>
<dbReference type="EMBL" id="CAJNOK010015353">
    <property type="protein sequence ID" value="CAF1223704.1"/>
    <property type="molecule type" value="Genomic_DNA"/>
</dbReference>
<sequence>MAFVNLNAKSHYTLLTSLLSPKAIVAHALKDGQTYAALADTVSMAGAYEFYKACVQAKLKPVIGLEVAYQQGQLLIIAKNYFGYQRLMEISSAEMSEQK</sequence>
<dbReference type="InterPro" id="IPR004013">
    <property type="entry name" value="PHP_dom"/>
</dbReference>
<dbReference type="PANTHER" id="PTHR32294:SF0">
    <property type="entry name" value="DNA POLYMERASE III SUBUNIT ALPHA"/>
    <property type="match status" value="1"/>
</dbReference>
<evidence type="ECO:0000259" key="1">
    <source>
        <dbReference type="SMART" id="SM00481"/>
    </source>
</evidence>
<dbReference type="Pfam" id="PF02811">
    <property type="entry name" value="PHP"/>
    <property type="match status" value="1"/>
</dbReference>
<dbReference type="InterPro" id="IPR016195">
    <property type="entry name" value="Pol/histidinol_Pase-like"/>
</dbReference>
<dbReference type="Proteomes" id="UP000682733">
    <property type="component" value="Unassembled WGS sequence"/>
</dbReference>
<comment type="caution">
    <text evidence="2">The sequence shown here is derived from an EMBL/GenBank/DDBJ whole genome shotgun (WGS) entry which is preliminary data.</text>
</comment>
<dbReference type="AlphaFoldDB" id="A0A8S2ES93"/>
<evidence type="ECO:0000313" key="3">
    <source>
        <dbReference type="EMBL" id="CAF4031952.1"/>
    </source>
</evidence>
<dbReference type="Proteomes" id="UP000677228">
    <property type="component" value="Unassembled WGS sequence"/>
</dbReference>
<dbReference type="GO" id="GO:0008408">
    <property type="term" value="F:3'-5' exonuclease activity"/>
    <property type="evidence" value="ECO:0007669"/>
    <property type="project" value="InterPro"/>
</dbReference>
<dbReference type="SMART" id="SM00481">
    <property type="entry name" value="POLIIIAc"/>
    <property type="match status" value="1"/>
</dbReference>
<dbReference type="Gene3D" id="3.20.20.140">
    <property type="entry name" value="Metal-dependent hydrolases"/>
    <property type="match status" value="1"/>
</dbReference>
<evidence type="ECO:0000313" key="2">
    <source>
        <dbReference type="EMBL" id="CAF1223704.1"/>
    </source>
</evidence>
<reference evidence="2" key="1">
    <citation type="submission" date="2021-02" db="EMBL/GenBank/DDBJ databases">
        <authorList>
            <person name="Nowell W R."/>
        </authorList>
    </citation>
    <scope>NUCLEOTIDE SEQUENCE</scope>
</reference>
<dbReference type="GO" id="GO:0006260">
    <property type="term" value="P:DNA replication"/>
    <property type="evidence" value="ECO:0007669"/>
    <property type="project" value="InterPro"/>
</dbReference>
<organism evidence="2 4">
    <name type="scientific">Didymodactylos carnosus</name>
    <dbReference type="NCBI Taxonomy" id="1234261"/>
    <lineage>
        <taxon>Eukaryota</taxon>
        <taxon>Metazoa</taxon>
        <taxon>Spiralia</taxon>
        <taxon>Gnathifera</taxon>
        <taxon>Rotifera</taxon>
        <taxon>Eurotatoria</taxon>
        <taxon>Bdelloidea</taxon>
        <taxon>Philodinida</taxon>
        <taxon>Philodinidae</taxon>
        <taxon>Didymodactylos</taxon>
    </lineage>
</organism>
<dbReference type="SUPFAM" id="SSF89550">
    <property type="entry name" value="PHP domain-like"/>
    <property type="match status" value="1"/>
</dbReference>
<name>A0A8S2ES93_9BILA</name>
<accession>A0A8S2ES93</accession>
<proteinExistence type="predicted"/>
<dbReference type="EMBL" id="CAJOBA010036894">
    <property type="protein sequence ID" value="CAF4031952.1"/>
    <property type="molecule type" value="Genomic_DNA"/>
</dbReference>
<dbReference type="PANTHER" id="PTHR32294">
    <property type="entry name" value="DNA POLYMERASE III SUBUNIT ALPHA"/>
    <property type="match status" value="1"/>
</dbReference>
<dbReference type="CDD" id="cd07431">
    <property type="entry name" value="PHP_PolIIIA"/>
    <property type="match status" value="1"/>
</dbReference>
<protein>
    <recommendedName>
        <fullName evidence="1">Polymerase/histidinol phosphatase N-terminal domain-containing protein</fullName>
    </recommendedName>
</protein>
<feature type="domain" description="Polymerase/histidinol phosphatase N-terminal" evidence="1">
    <location>
        <begin position="4"/>
        <end position="71"/>
    </location>
</feature>
<dbReference type="InterPro" id="IPR003141">
    <property type="entry name" value="Pol/His_phosphatase_N"/>
</dbReference>
<gene>
    <name evidence="2" type="ORF">OVA965_LOCUS25042</name>
    <name evidence="3" type="ORF">TMI583_LOCUS25767</name>
</gene>